<accession>A0A672G3M5</accession>
<reference evidence="1" key="2">
    <citation type="submission" date="2025-09" db="UniProtKB">
        <authorList>
            <consortium name="Ensembl"/>
        </authorList>
    </citation>
    <scope>IDENTIFICATION</scope>
</reference>
<evidence type="ECO:0000313" key="1">
    <source>
        <dbReference type="Ensembl" id="ENSSFAP00005013548.1"/>
    </source>
</evidence>
<organism evidence="1 2">
    <name type="scientific">Salarias fasciatus</name>
    <name type="common">Jewelled blenny</name>
    <name type="synonym">Blennius fasciatus</name>
    <dbReference type="NCBI Taxonomy" id="181472"/>
    <lineage>
        <taxon>Eukaryota</taxon>
        <taxon>Metazoa</taxon>
        <taxon>Chordata</taxon>
        <taxon>Craniata</taxon>
        <taxon>Vertebrata</taxon>
        <taxon>Euteleostomi</taxon>
        <taxon>Actinopterygii</taxon>
        <taxon>Neopterygii</taxon>
        <taxon>Teleostei</taxon>
        <taxon>Neoteleostei</taxon>
        <taxon>Acanthomorphata</taxon>
        <taxon>Ovalentaria</taxon>
        <taxon>Blenniimorphae</taxon>
        <taxon>Blenniiformes</taxon>
        <taxon>Blennioidei</taxon>
        <taxon>Blenniidae</taxon>
        <taxon>Salariinae</taxon>
        <taxon>Salarias</taxon>
    </lineage>
</organism>
<sequence>MLSPPSLFTGSSKPGWTCPCVVLWDLPGSCLWISERLFQDVSVTGCRLNSALLGFLPDFLESGSSAGTNSELGQPPCHRRKRNQHSLELLVEPEWSRFSQQP</sequence>
<evidence type="ECO:0000313" key="2">
    <source>
        <dbReference type="Proteomes" id="UP000472267"/>
    </source>
</evidence>
<dbReference type="AlphaFoldDB" id="A0A672G3M5"/>
<name>A0A672G3M5_SALFA</name>
<reference evidence="1" key="1">
    <citation type="submission" date="2025-08" db="UniProtKB">
        <authorList>
            <consortium name="Ensembl"/>
        </authorList>
    </citation>
    <scope>IDENTIFICATION</scope>
</reference>
<proteinExistence type="predicted"/>
<dbReference type="Ensembl" id="ENSSFAT00005014122.1">
    <property type="protein sequence ID" value="ENSSFAP00005013548.1"/>
    <property type="gene ID" value="ENSSFAG00005007370.1"/>
</dbReference>
<keyword evidence="2" id="KW-1185">Reference proteome</keyword>
<dbReference type="InParanoid" id="A0A672G3M5"/>
<dbReference type="Proteomes" id="UP000472267">
    <property type="component" value="Unassembled WGS sequence"/>
</dbReference>
<protein>
    <submittedName>
        <fullName evidence="1">Uncharacterized protein</fullName>
    </submittedName>
</protein>